<evidence type="ECO:0000313" key="2">
    <source>
        <dbReference type="EMBL" id="KAJ8868312.1"/>
    </source>
</evidence>
<gene>
    <name evidence="2" type="ORF">PR048_029828</name>
</gene>
<comment type="caution">
    <text evidence="2">The sequence shown here is derived from an EMBL/GenBank/DDBJ whole genome shotgun (WGS) entry which is preliminary data.</text>
</comment>
<proteinExistence type="predicted"/>
<reference evidence="2 3" key="1">
    <citation type="submission" date="2023-02" db="EMBL/GenBank/DDBJ databases">
        <title>LHISI_Scaffold_Assembly.</title>
        <authorList>
            <person name="Stuart O.P."/>
            <person name="Cleave R."/>
            <person name="Magrath M.J.L."/>
            <person name="Mikheyev A.S."/>
        </authorList>
    </citation>
    <scope>NUCLEOTIDE SEQUENCE [LARGE SCALE GENOMIC DNA]</scope>
    <source>
        <strain evidence="2">Daus_M_001</strain>
        <tissue evidence="2">Leg muscle</tissue>
    </source>
</reference>
<accession>A0ABQ9G7A0</accession>
<feature type="region of interest" description="Disordered" evidence="1">
    <location>
        <begin position="802"/>
        <end position="822"/>
    </location>
</feature>
<organism evidence="2 3">
    <name type="scientific">Dryococelus australis</name>
    <dbReference type="NCBI Taxonomy" id="614101"/>
    <lineage>
        <taxon>Eukaryota</taxon>
        <taxon>Metazoa</taxon>
        <taxon>Ecdysozoa</taxon>
        <taxon>Arthropoda</taxon>
        <taxon>Hexapoda</taxon>
        <taxon>Insecta</taxon>
        <taxon>Pterygota</taxon>
        <taxon>Neoptera</taxon>
        <taxon>Polyneoptera</taxon>
        <taxon>Phasmatodea</taxon>
        <taxon>Verophasmatodea</taxon>
        <taxon>Anareolatae</taxon>
        <taxon>Phasmatidae</taxon>
        <taxon>Eurycanthinae</taxon>
        <taxon>Dryococelus</taxon>
    </lineage>
</organism>
<evidence type="ECO:0000256" key="1">
    <source>
        <dbReference type="SAM" id="MobiDB-lite"/>
    </source>
</evidence>
<dbReference type="Proteomes" id="UP001159363">
    <property type="component" value="Chromosome 13"/>
</dbReference>
<dbReference type="EMBL" id="JARBHB010000014">
    <property type="protein sequence ID" value="KAJ8868312.1"/>
    <property type="molecule type" value="Genomic_DNA"/>
</dbReference>
<protein>
    <submittedName>
        <fullName evidence="2">Uncharacterized protein</fullName>
    </submittedName>
</protein>
<name>A0ABQ9G7A0_9NEOP</name>
<sequence>MPYPGFKPRAYRTPDRWRTYRLRHGRSAPAIDSIRFYGVIEIRPIYATTSDYLPLPVTTCDHLRLLATTCDSLQLSANNRDYLRLPVTNLPFTQLVCFGRLPLLLTSTEITDGPSVFASNKGTVASKQQISLFVSNLIVSERLAVALHRAGEYKQGKLPLSNGCSLAQGKLPLSNGCSLAQGKLPHSNGCSLAQGKLPLSNGCSLAQGKLPLSNGCSLAQGKLPLRCDHQWPSVPSAVSKQWPTLLELLASEIRELRKGAFVSSRRWLRTLRCATRGKADYTTLVKHWRNSCYEEHVRAAALNHGISLRCRNYSLQTLCLLENVWPFFFDGGAKVVWWLDYSPPIKGNQIRFLVGWPPDFHTWEPCWTMPLVSGFSRGSPVSPRPCIPAPLYIHLASPSSALMTSTLRAAQISPLYSILRRNRDRKTLYKLFTNSTLVTMASSHRTVHSHITIGTYGRQGSVDYPLKSPDITPLDLYPWGNSEQHCVRHKPRTLNHDRRDCDRLWIHLHGNCSCRLRLVCMLVVSIAERYSLVTGPRWLSASQQGEPSSVIGRVTPGFPHVEIVPGDAAGRRVFSGISRFHRPFFPVLLHNHLHRLSRPRCWQLPKSSGKYSKVLGWVQLPRRAAAIWVRVPRPSSLHWPTRSSGHCAARRIYSLRPRGPCAQSGVAWRGDLNARSDMKYLATNLTGRVVCVPASQCVRPLRHACAARAGSLSNVDFECARSTLTAQGSGGRPVVGGSRVLAPVLLMRRIFSSIVVLVIRQESVSLELRQLESCLPRVADSTVRPRGRSDVAARALAYHKGEPGSIPSGVTPGLSHVGNGPEDAADRRYLPFPLPLHSGAAPYSPRFTLIVVKRRPNHFAHVRRALSSAAFSRCCKTATNARLHQHLPRSEIE</sequence>
<evidence type="ECO:0000313" key="3">
    <source>
        <dbReference type="Proteomes" id="UP001159363"/>
    </source>
</evidence>
<keyword evidence="3" id="KW-1185">Reference proteome</keyword>